<evidence type="ECO:0008006" key="5">
    <source>
        <dbReference type="Google" id="ProtNLM"/>
    </source>
</evidence>
<comment type="similarity">
    <text evidence="1">Belongs to the GID4/VID24 family.</text>
</comment>
<evidence type="ECO:0000256" key="2">
    <source>
        <dbReference type="SAM" id="MobiDB-lite"/>
    </source>
</evidence>
<evidence type="ECO:0000313" key="4">
    <source>
        <dbReference type="Proteomes" id="UP001412239"/>
    </source>
</evidence>
<dbReference type="GO" id="GO:0007039">
    <property type="term" value="P:protein catabolic process in the vacuole"/>
    <property type="evidence" value="ECO:0007669"/>
    <property type="project" value="TreeGrafter"/>
</dbReference>
<feature type="compositionally biased region" description="Low complexity" evidence="2">
    <location>
        <begin position="168"/>
        <end position="184"/>
    </location>
</feature>
<feature type="region of interest" description="Disordered" evidence="2">
    <location>
        <begin position="133"/>
        <end position="152"/>
    </location>
</feature>
<feature type="compositionally biased region" description="Pro residues" evidence="2">
    <location>
        <begin position="1"/>
        <end position="15"/>
    </location>
</feature>
<feature type="compositionally biased region" description="Low complexity" evidence="2">
    <location>
        <begin position="336"/>
        <end position="357"/>
    </location>
</feature>
<dbReference type="PANTHER" id="PTHR14534">
    <property type="entry name" value="VACUOLAR IMPORT AND DEGRADATION PROTEIN 24"/>
    <property type="match status" value="1"/>
</dbReference>
<proteinExistence type="inferred from homology"/>
<dbReference type="EMBL" id="LN890983">
    <property type="protein sequence ID" value="CUS12844.1"/>
    <property type="molecule type" value="Genomic_DNA"/>
</dbReference>
<feature type="region of interest" description="Disordered" evidence="2">
    <location>
        <begin position="331"/>
        <end position="373"/>
    </location>
</feature>
<dbReference type="GO" id="GO:0045721">
    <property type="term" value="P:negative regulation of gluconeogenesis"/>
    <property type="evidence" value="ECO:0007669"/>
    <property type="project" value="TreeGrafter"/>
</dbReference>
<evidence type="ECO:0000313" key="3">
    <source>
        <dbReference type="EMBL" id="CUS12844.1"/>
    </source>
</evidence>
<dbReference type="GO" id="GO:0043161">
    <property type="term" value="P:proteasome-mediated ubiquitin-dependent protein catabolic process"/>
    <property type="evidence" value="ECO:0007669"/>
    <property type="project" value="TreeGrafter"/>
</dbReference>
<dbReference type="Pfam" id="PF09783">
    <property type="entry name" value="Vac_ImportDeg"/>
    <property type="match status" value="1"/>
</dbReference>
<name>A0A292Q0A7_9PEZI</name>
<feature type="compositionally biased region" description="Low complexity" evidence="2">
    <location>
        <begin position="39"/>
        <end position="51"/>
    </location>
</feature>
<dbReference type="AlphaFoldDB" id="A0A292Q0A7"/>
<organism evidence="3 4">
    <name type="scientific">Tuber aestivum</name>
    <name type="common">summer truffle</name>
    <dbReference type="NCBI Taxonomy" id="59557"/>
    <lineage>
        <taxon>Eukaryota</taxon>
        <taxon>Fungi</taxon>
        <taxon>Dikarya</taxon>
        <taxon>Ascomycota</taxon>
        <taxon>Pezizomycotina</taxon>
        <taxon>Pezizomycetes</taxon>
        <taxon>Pezizales</taxon>
        <taxon>Tuberaceae</taxon>
        <taxon>Tuber</taxon>
    </lineage>
</organism>
<feature type="region of interest" description="Disordered" evidence="2">
    <location>
        <begin position="168"/>
        <end position="193"/>
    </location>
</feature>
<sequence>MPPPANSPSNTPPSFAPSFHVPSPPSVDPSAFLQSRAEPSPLLHSLPQQPLLDDEDGEREEVVRSRIRALYGADARVFRHLAELTRPSGNEQRMRRSGSGRMRQSLRDSEARQAQDQAYGARIPSWRPGQRQSLYDWAPATPPEEDSESRPTAGRALAGMFEGLINARSESSTRSSSFMQSLRPPNRRPIRSRPQWHGYSWERERERQRDGREDSFTYHEWSNPEVIHRSRPIRIRGENFRDSGPSSSSSYELEEVIKYLAKLRSSSGPQESLLLAEKAGFGRSDDWMEFLDEEARCDDLLLDTHFLNVAETSWLKVGGIFWGSQTTPPVLPAAPPRSNHSSASSTSSLPSNTTAAAVSHQDESRRVPGRTSPYANTPHKWTVKVSISSIDYAQLRLSQYISSYVITPGTMEAFTDFQPSSAERKTSITTYLEGEIIDFKTHSLETFNFHSNIKDDANNWRKLEPFSRLPDDQLVKSLVSKKFMKNLTENWIFMRWKEKCFITPQTSPEVGVLTIGGFYFLSLRRSDGQIQGFYYDPQSQPYQELSLKPQKRMFPTYAFR</sequence>
<protein>
    <recommendedName>
        <fullName evidence="5">Vacuolar import and degradation protein-domain-containing protein</fullName>
    </recommendedName>
</protein>
<feature type="region of interest" description="Disordered" evidence="2">
    <location>
        <begin position="84"/>
        <end position="125"/>
    </location>
</feature>
<gene>
    <name evidence="3" type="ORF">GSTUAT00003117001</name>
</gene>
<keyword evidence="4" id="KW-1185">Reference proteome</keyword>
<reference evidence="3" key="1">
    <citation type="submission" date="2015-10" db="EMBL/GenBank/DDBJ databases">
        <authorList>
            <person name="Regsiter A."/>
            <person name="william w."/>
        </authorList>
    </citation>
    <scope>NUCLEOTIDE SEQUENCE</scope>
    <source>
        <strain evidence="3">Montdore</strain>
    </source>
</reference>
<dbReference type="GO" id="GO:0034657">
    <property type="term" value="C:GID complex"/>
    <property type="evidence" value="ECO:0007669"/>
    <property type="project" value="TreeGrafter"/>
</dbReference>
<dbReference type="GO" id="GO:0005773">
    <property type="term" value="C:vacuole"/>
    <property type="evidence" value="ECO:0007669"/>
    <property type="project" value="GOC"/>
</dbReference>
<dbReference type="GO" id="GO:0006623">
    <property type="term" value="P:protein targeting to vacuole"/>
    <property type="evidence" value="ECO:0007669"/>
    <property type="project" value="TreeGrafter"/>
</dbReference>
<accession>A0A292Q0A7</accession>
<feature type="region of interest" description="Disordered" evidence="2">
    <location>
        <begin position="1"/>
        <end position="59"/>
    </location>
</feature>
<dbReference type="PANTHER" id="PTHR14534:SF3">
    <property type="entry name" value="GID COMPLEX SUBUNIT 4 HOMOLOG"/>
    <property type="match status" value="1"/>
</dbReference>
<evidence type="ECO:0000256" key="1">
    <source>
        <dbReference type="ARBA" id="ARBA00061469"/>
    </source>
</evidence>
<dbReference type="Proteomes" id="UP001412239">
    <property type="component" value="Unassembled WGS sequence"/>
</dbReference>
<dbReference type="InterPro" id="IPR018618">
    <property type="entry name" value="GID4/10-like"/>
</dbReference>